<name>D2A3A0_TRICA</name>
<dbReference type="EMBL" id="KQ971338">
    <property type="protein sequence ID" value="EFA02283.1"/>
    <property type="molecule type" value="Genomic_DNA"/>
</dbReference>
<proteinExistence type="predicted"/>
<accession>D2A3A0</accession>
<evidence type="ECO:0000256" key="1">
    <source>
        <dbReference type="SAM" id="SignalP"/>
    </source>
</evidence>
<dbReference type="SUPFAM" id="SSF57184">
    <property type="entry name" value="Growth factor receptor domain"/>
    <property type="match status" value="1"/>
</dbReference>
<evidence type="ECO:0000313" key="3">
    <source>
        <dbReference type="Proteomes" id="UP000007266"/>
    </source>
</evidence>
<gene>
    <name evidence="2" type="primary">AUGUSTUS-3.0.2_07947</name>
    <name evidence="2" type="ORF">TcasGA2_TC007947</name>
</gene>
<feature type="signal peptide" evidence="1">
    <location>
        <begin position="1"/>
        <end position="23"/>
    </location>
</feature>
<keyword evidence="3" id="KW-1185">Reference proteome</keyword>
<dbReference type="KEGG" id="tca:107397733"/>
<organism evidence="2 3">
    <name type="scientific">Tribolium castaneum</name>
    <name type="common">Red flour beetle</name>
    <dbReference type="NCBI Taxonomy" id="7070"/>
    <lineage>
        <taxon>Eukaryota</taxon>
        <taxon>Metazoa</taxon>
        <taxon>Ecdysozoa</taxon>
        <taxon>Arthropoda</taxon>
        <taxon>Hexapoda</taxon>
        <taxon>Insecta</taxon>
        <taxon>Pterygota</taxon>
        <taxon>Neoptera</taxon>
        <taxon>Endopterygota</taxon>
        <taxon>Coleoptera</taxon>
        <taxon>Polyphaga</taxon>
        <taxon>Cucujiformia</taxon>
        <taxon>Tenebrionidae</taxon>
        <taxon>Tenebrionidae incertae sedis</taxon>
        <taxon>Tribolium</taxon>
    </lineage>
</organism>
<reference evidence="2 3" key="2">
    <citation type="journal article" date="2010" name="Nucleic Acids Res.">
        <title>BeetleBase in 2010: revisions to provide comprehensive genomic information for Tribolium castaneum.</title>
        <authorList>
            <person name="Kim H.S."/>
            <person name="Murphy T."/>
            <person name="Xia J."/>
            <person name="Caragea D."/>
            <person name="Park Y."/>
            <person name="Beeman R.W."/>
            <person name="Lorenzen M.D."/>
            <person name="Butcher S."/>
            <person name="Manak J.R."/>
            <person name="Brown S.J."/>
        </authorList>
    </citation>
    <scope>GENOME REANNOTATION</scope>
    <source>
        <strain evidence="2 3">Georgia GA2</strain>
    </source>
</reference>
<dbReference type="AlphaFoldDB" id="D2A3A0"/>
<dbReference type="HOGENOM" id="CLU_1172026_0_0_1"/>
<protein>
    <submittedName>
        <fullName evidence="2">Uncharacterized protein</fullName>
    </submittedName>
</protein>
<keyword evidence="1" id="KW-0732">Signal</keyword>
<dbReference type="InParanoid" id="D2A3A0"/>
<dbReference type="InterPro" id="IPR009030">
    <property type="entry name" value="Growth_fac_rcpt_cys_sf"/>
</dbReference>
<reference evidence="2 3" key="1">
    <citation type="journal article" date="2008" name="Nature">
        <title>The genome of the model beetle and pest Tribolium castaneum.</title>
        <authorList>
            <consortium name="Tribolium Genome Sequencing Consortium"/>
            <person name="Richards S."/>
            <person name="Gibbs R.A."/>
            <person name="Weinstock G.M."/>
            <person name="Brown S.J."/>
            <person name="Denell R."/>
            <person name="Beeman R.W."/>
            <person name="Gibbs R."/>
            <person name="Beeman R.W."/>
            <person name="Brown S.J."/>
            <person name="Bucher G."/>
            <person name="Friedrich M."/>
            <person name="Grimmelikhuijzen C.J."/>
            <person name="Klingler M."/>
            <person name="Lorenzen M."/>
            <person name="Richards S."/>
            <person name="Roth S."/>
            <person name="Schroder R."/>
            <person name="Tautz D."/>
            <person name="Zdobnov E.M."/>
            <person name="Muzny D."/>
            <person name="Gibbs R.A."/>
            <person name="Weinstock G.M."/>
            <person name="Attaway T."/>
            <person name="Bell S."/>
            <person name="Buhay C.J."/>
            <person name="Chandrabose M.N."/>
            <person name="Chavez D."/>
            <person name="Clerk-Blankenburg K.P."/>
            <person name="Cree A."/>
            <person name="Dao M."/>
            <person name="Davis C."/>
            <person name="Chacko J."/>
            <person name="Dinh H."/>
            <person name="Dugan-Rocha S."/>
            <person name="Fowler G."/>
            <person name="Garner T.T."/>
            <person name="Garnes J."/>
            <person name="Gnirke A."/>
            <person name="Hawes A."/>
            <person name="Hernandez J."/>
            <person name="Hines S."/>
            <person name="Holder M."/>
            <person name="Hume J."/>
            <person name="Jhangiani S.N."/>
            <person name="Joshi V."/>
            <person name="Khan Z.M."/>
            <person name="Jackson L."/>
            <person name="Kovar C."/>
            <person name="Kowis A."/>
            <person name="Lee S."/>
            <person name="Lewis L.R."/>
            <person name="Margolis J."/>
            <person name="Morgan M."/>
            <person name="Nazareth L.V."/>
            <person name="Nguyen N."/>
            <person name="Okwuonu G."/>
            <person name="Parker D."/>
            <person name="Richards S."/>
            <person name="Ruiz S.J."/>
            <person name="Santibanez J."/>
            <person name="Savard J."/>
            <person name="Scherer S.E."/>
            <person name="Schneider B."/>
            <person name="Sodergren E."/>
            <person name="Tautz D."/>
            <person name="Vattahil S."/>
            <person name="Villasana D."/>
            <person name="White C.S."/>
            <person name="Wright R."/>
            <person name="Park Y."/>
            <person name="Beeman R.W."/>
            <person name="Lord J."/>
            <person name="Oppert B."/>
            <person name="Lorenzen M."/>
            <person name="Brown S."/>
            <person name="Wang L."/>
            <person name="Savard J."/>
            <person name="Tautz D."/>
            <person name="Richards S."/>
            <person name="Weinstock G."/>
            <person name="Gibbs R.A."/>
            <person name="Liu Y."/>
            <person name="Worley K."/>
            <person name="Weinstock G."/>
            <person name="Elsik C.G."/>
            <person name="Reese J.T."/>
            <person name="Elhaik E."/>
            <person name="Landan G."/>
            <person name="Graur D."/>
            <person name="Arensburger P."/>
            <person name="Atkinson P."/>
            <person name="Beeman R.W."/>
            <person name="Beidler J."/>
            <person name="Brown S.J."/>
            <person name="Demuth J.P."/>
            <person name="Drury D.W."/>
            <person name="Du Y.Z."/>
            <person name="Fujiwara H."/>
            <person name="Lorenzen M."/>
            <person name="Maselli V."/>
            <person name="Osanai M."/>
            <person name="Park Y."/>
            <person name="Robertson H.M."/>
            <person name="Tu Z."/>
            <person name="Wang J.J."/>
            <person name="Wang S."/>
            <person name="Richards S."/>
            <person name="Song H."/>
            <person name="Zhang L."/>
            <person name="Sodergren E."/>
            <person name="Werner D."/>
            <person name="Stanke M."/>
            <person name="Morgenstern B."/>
            <person name="Solovyev V."/>
            <person name="Kosarev P."/>
            <person name="Brown G."/>
            <person name="Chen H.C."/>
            <person name="Ermolaeva O."/>
            <person name="Hlavina W."/>
            <person name="Kapustin Y."/>
            <person name="Kiryutin B."/>
            <person name="Kitts P."/>
            <person name="Maglott D."/>
            <person name="Pruitt K."/>
            <person name="Sapojnikov V."/>
            <person name="Souvorov A."/>
            <person name="Mackey A.J."/>
            <person name="Waterhouse R.M."/>
            <person name="Wyder S."/>
            <person name="Zdobnov E.M."/>
            <person name="Zdobnov E.M."/>
            <person name="Wyder S."/>
            <person name="Kriventseva E.V."/>
            <person name="Kadowaki T."/>
            <person name="Bork P."/>
            <person name="Aranda M."/>
            <person name="Bao R."/>
            <person name="Beermann A."/>
            <person name="Berns N."/>
            <person name="Bolognesi R."/>
            <person name="Bonneton F."/>
            <person name="Bopp D."/>
            <person name="Brown S.J."/>
            <person name="Bucher G."/>
            <person name="Butts T."/>
            <person name="Chaumot A."/>
            <person name="Denell R.E."/>
            <person name="Ferrier D.E."/>
            <person name="Friedrich M."/>
            <person name="Gordon C.M."/>
            <person name="Jindra M."/>
            <person name="Klingler M."/>
            <person name="Lan Q."/>
            <person name="Lattorff H.M."/>
            <person name="Laudet V."/>
            <person name="von Levetsow C."/>
            <person name="Liu Z."/>
            <person name="Lutz R."/>
            <person name="Lynch J.A."/>
            <person name="da Fonseca R.N."/>
            <person name="Posnien N."/>
            <person name="Reuter R."/>
            <person name="Roth S."/>
            <person name="Savard J."/>
            <person name="Schinko J.B."/>
            <person name="Schmitt C."/>
            <person name="Schoppmeier M."/>
            <person name="Schroder R."/>
            <person name="Shippy T.D."/>
            <person name="Simonnet F."/>
            <person name="Marques-Souza H."/>
            <person name="Tautz D."/>
            <person name="Tomoyasu Y."/>
            <person name="Trauner J."/>
            <person name="Van der Zee M."/>
            <person name="Vervoort M."/>
            <person name="Wittkopp N."/>
            <person name="Wimmer E.A."/>
            <person name="Yang X."/>
            <person name="Jones A.K."/>
            <person name="Sattelle D.B."/>
            <person name="Ebert P.R."/>
            <person name="Nelson D."/>
            <person name="Scott J.G."/>
            <person name="Beeman R.W."/>
            <person name="Muthukrishnan S."/>
            <person name="Kramer K.J."/>
            <person name="Arakane Y."/>
            <person name="Beeman R.W."/>
            <person name="Zhu Q."/>
            <person name="Hogenkamp D."/>
            <person name="Dixit R."/>
            <person name="Oppert B."/>
            <person name="Jiang H."/>
            <person name="Zou Z."/>
            <person name="Marshall J."/>
            <person name="Elpidina E."/>
            <person name="Vinokurov K."/>
            <person name="Oppert C."/>
            <person name="Zou Z."/>
            <person name="Evans J."/>
            <person name="Lu Z."/>
            <person name="Zhao P."/>
            <person name="Sumathipala N."/>
            <person name="Altincicek B."/>
            <person name="Vilcinskas A."/>
            <person name="Williams M."/>
            <person name="Hultmark D."/>
            <person name="Hetru C."/>
            <person name="Jiang H."/>
            <person name="Grimmelikhuijzen C.J."/>
            <person name="Hauser F."/>
            <person name="Cazzamali G."/>
            <person name="Williamson M."/>
            <person name="Park Y."/>
            <person name="Li B."/>
            <person name="Tanaka Y."/>
            <person name="Predel R."/>
            <person name="Neupert S."/>
            <person name="Schachtner J."/>
            <person name="Verleyen P."/>
            <person name="Raible F."/>
            <person name="Bork P."/>
            <person name="Friedrich M."/>
            <person name="Walden K.K."/>
            <person name="Robertson H.M."/>
            <person name="Angeli S."/>
            <person name="Foret S."/>
            <person name="Bucher G."/>
            <person name="Schuetz S."/>
            <person name="Maleszka R."/>
            <person name="Wimmer E.A."/>
            <person name="Beeman R.W."/>
            <person name="Lorenzen M."/>
            <person name="Tomoyasu Y."/>
            <person name="Miller S.C."/>
            <person name="Grossmann D."/>
            <person name="Bucher G."/>
        </authorList>
    </citation>
    <scope>NUCLEOTIDE SEQUENCE [LARGE SCALE GENOMIC DNA]</scope>
    <source>
        <strain evidence="2 3">Georgia GA2</strain>
    </source>
</reference>
<evidence type="ECO:0000313" key="2">
    <source>
        <dbReference type="EMBL" id="EFA02283.1"/>
    </source>
</evidence>
<dbReference type="OrthoDB" id="6721908at2759"/>
<feature type="chain" id="PRO_5003028274" evidence="1">
    <location>
        <begin position="24"/>
        <end position="237"/>
    </location>
</feature>
<sequence>MLPQNLIITIVLTAIFVEKHTDAYCIPCPRPGITLSSFTNCECPLNQFYNEDTNSCVPYIQCPIPPHRNPLPELKALLPSLPSLPNTMDLLSPSNPPKDLILVIKALNKRIDAVKRNIPSLLGPIVATVALKNKDLFETCDGNVKCVIREALKREKNYEVIFPKLKNVFNSMIKIFYGIFDDLKKMVKESCVKPTDCPAIRGLLKFREFFPGNFEELRDLIQIGVQVNKYFLKELKP</sequence>
<dbReference type="Proteomes" id="UP000007266">
    <property type="component" value="Linkage group 4"/>
</dbReference>